<evidence type="ECO:0000313" key="2">
    <source>
        <dbReference type="EMBL" id="AVW91112.1"/>
    </source>
</evidence>
<proteinExistence type="predicted"/>
<keyword evidence="1" id="KW-1133">Transmembrane helix</keyword>
<feature type="transmembrane region" description="Helical" evidence="1">
    <location>
        <begin position="7"/>
        <end position="25"/>
    </location>
</feature>
<dbReference type="Proteomes" id="UP000241447">
    <property type="component" value="Chromosome"/>
</dbReference>
<evidence type="ECO:0000256" key="1">
    <source>
        <dbReference type="SAM" id="Phobius"/>
    </source>
</evidence>
<dbReference type="EMBL" id="CP028475">
    <property type="protein sequence ID" value="AVW91112.1"/>
    <property type="molecule type" value="Genomic_DNA"/>
</dbReference>
<dbReference type="KEGG" id="cbak:DA792_08445"/>
<dbReference type="AlphaFoldDB" id="A0A2R4M232"/>
<protein>
    <submittedName>
        <fullName evidence="2">Uncharacterized protein</fullName>
    </submittedName>
</protein>
<dbReference type="OrthoDB" id="7867415at2"/>
<evidence type="ECO:0000313" key="3">
    <source>
        <dbReference type="Proteomes" id="UP000241447"/>
    </source>
</evidence>
<dbReference type="RefSeq" id="WP_107719565.1">
    <property type="nucleotide sequence ID" value="NZ_CAXBOP010000002.1"/>
</dbReference>
<feature type="transmembrane region" description="Helical" evidence="1">
    <location>
        <begin position="37"/>
        <end position="55"/>
    </location>
</feature>
<gene>
    <name evidence="2" type="ORF">DA792_08445</name>
</gene>
<keyword evidence="1" id="KW-0472">Membrane</keyword>
<name>A0A2R4M232_9RHOB</name>
<reference evidence="2 3" key="1">
    <citation type="submission" date="2018-03" db="EMBL/GenBank/DDBJ databases">
        <title>The Complete Genome of Celeribacter baekdonensis strain LH4, a Thiosulfate-Oxidizing Alphaproteobacterium Isolated from Gulf of Mexico Continental Slope Sediments.</title>
        <authorList>
            <person name="Flood B.E."/>
            <person name="Bailey J.V."/>
            <person name="Leprich D."/>
        </authorList>
    </citation>
    <scope>NUCLEOTIDE SEQUENCE [LARGE SCALE GENOMIC DNA]</scope>
    <source>
        <strain evidence="2 3">LH4</strain>
    </source>
</reference>
<organism evidence="2 3">
    <name type="scientific">Celeribacter baekdonensis</name>
    <dbReference type="NCBI Taxonomy" id="875171"/>
    <lineage>
        <taxon>Bacteria</taxon>
        <taxon>Pseudomonadati</taxon>
        <taxon>Pseudomonadota</taxon>
        <taxon>Alphaproteobacteria</taxon>
        <taxon>Rhodobacterales</taxon>
        <taxon>Roseobacteraceae</taxon>
        <taxon>Celeribacter</taxon>
    </lineage>
</organism>
<accession>A0A2R4M232</accession>
<keyword evidence="1" id="KW-0812">Transmembrane</keyword>
<sequence>MSTRGLLIQTLIATVLWGLGMVLVFDWPRAEILTPMVFFAAVYWGIGRVIGLILAKRSQK</sequence>